<dbReference type="Proteomes" id="UP000016927">
    <property type="component" value="Unassembled WGS sequence"/>
</dbReference>
<dbReference type="EMBL" id="KB908921">
    <property type="protein sequence ID" value="EOB14825.1"/>
    <property type="molecule type" value="Genomic_DNA"/>
</dbReference>
<dbReference type="VEuPathDB" id="MicrosporidiaDB:NBO_13g0002"/>
<dbReference type="AlphaFoldDB" id="R0MKR4"/>
<sequence length="50" mass="6019">MLFYKSRQLDNVEVEETTSEVDEEWLGKLNLLFKENKFTARQSFSKNVYI</sequence>
<name>R0MKR4_NOSB1</name>
<protein>
    <submittedName>
        <fullName evidence="1">Uncharacterized protein</fullName>
    </submittedName>
</protein>
<evidence type="ECO:0000313" key="1">
    <source>
        <dbReference type="EMBL" id="EOB14825.1"/>
    </source>
</evidence>
<organism evidence="1 2">
    <name type="scientific">Nosema bombycis (strain CQ1 / CVCC 102059)</name>
    <name type="common">Microsporidian parasite</name>
    <name type="synonym">Pebrine of silkworm</name>
    <dbReference type="NCBI Taxonomy" id="578461"/>
    <lineage>
        <taxon>Eukaryota</taxon>
        <taxon>Fungi</taxon>
        <taxon>Fungi incertae sedis</taxon>
        <taxon>Microsporidia</taxon>
        <taxon>Nosematidae</taxon>
        <taxon>Nosema</taxon>
    </lineage>
</organism>
<reference evidence="1 2" key="1">
    <citation type="journal article" date="2013" name="BMC Genomics">
        <title>Comparative genomics of parasitic silkworm microsporidia reveal an association between genome expansion and host adaptation.</title>
        <authorList>
            <person name="Pan G."/>
            <person name="Xu J."/>
            <person name="Li T."/>
            <person name="Xia Q."/>
            <person name="Liu S.L."/>
            <person name="Zhang G."/>
            <person name="Li S."/>
            <person name="Li C."/>
            <person name="Liu H."/>
            <person name="Yang L."/>
            <person name="Liu T."/>
            <person name="Zhang X."/>
            <person name="Wu Z."/>
            <person name="Fan W."/>
            <person name="Dang X."/>
            <person name="Xiang H."/>
            <person name="Tao M."/>
            <person name="Li Y."/>
            <person name="Hu J."/>
            <person name="Li Z."/>
            <person name="Lin L."/>
            <person name="Luo J."/>
            <person name="Geng L."/>
            <person name="Wang L."/>
            <person name="Long M."/>
            <person name="Wan Y."/>
            <person name="He N."/>
            <person name="Zhang Z."/>
            <person name="Lu C."/>
            <person name="Keeling P.J."/>
            <person name="Wang J."/>
            <person name="Xiang Z."/>
            <person name="Zhou Z."/>
        </authorList>
    </citation>
    <scope>NUCLEOTIDE SEQUENCE [LARGE SCALE GENOMIC DNA]</scope>
    <source>
        <strain evidence="2">CQ1 / CVCC 102059</strain>
    </source>
</reference>
<keyword evidence="2" id="KW-1185">Reference proteome</keyword>
<proteinExistence type="predicted"/>
<dbReference type="HOGENOM" id="CLU_3125483_0_0_1"/>
<accession>R0MKR4</accession>
<evidence type="ECO:0000313" key="2">
    <source>
        <dbReference type="Proteomes" id="UP000016927"/>
    </source>
</evidence>
<gene>
    <name evidence="1" type="ORF">NBO_13g0002</name>
</gene>